<comment type="caution">
    <text evidence="2">The sequence shown here is derived from an EMBL/GenBank/DDBJ whole genome shotgun (WGS) entry which is preliminary data.</text>
</comment>
<accession>A0AAN9A1B6</accession>
<dbReference type="AlphaFoldDB" id="A0AAN9A1B6"/>
<evidence type="ECO:0000313" key="2">
    <source>
        <dbReference type="EMBL" id="KAK7071408.1"/>
    </source>
</evidence>
<reference evidence="2 3" key="1">
    <citation type="submission" date="2023-11" db="EMBL/GenBank/DDBJ databases">
        <title>Halocaridina rubra genome assembly.</title>
        <authorList>
            <person name="Smith C."/>
        </authorList>
    </citation>
    <scope>NUCLEOTIDE SEQUENCE [LARGE SCALE GENOMIC DNA]</scope>
    <source>
        <strain evidence="2">EP-1</strain>
        <tissue evidence="2">Whole</tissue>
    </source>
</reference>
<feature type="compositionally biased region" description="Basic residues" evidence="1">
    <location>
        <begin position="128"/>
        <end position="141"/>
    </location>
</feature>
<feature type="compositionally biased region" description="Basic residues" evidence="1">
    <location>
        <begin position="208"/>
        <end position="217"/>
    </location>
</feature>
<name>A0AAN9A1B6_HALRR</name>
<keyword evidence="3" id="KW-1185">Reference proteome</keyword>
<feature type="region of interest" description="Disordered" evidence="1">
    <location>
        <begin position="177"/>
        <end position="224"/>
    </location>
</feature>
<feature type="region of interest" description="Disordered" evidence="1">
    <location>
        <begin position="93"/>
        <end position="141"/>
    </location>
</feature>
<dbReference type="Proteomes" id="UP001381693">
    <property type="component" value="Unassembled WGS sequence"/>
</dbReference>
<dbReference type="EMBL" id="JAXCGZ010014678">
    <property type="protein sequence ID" value="KAK7071408.1"/>
    <property type="molecule type" value="Genomic_DNA"/>
</dbReference>
<evidence type="ECO:0000256" key="1">
    <source>
        <dbReference type="SAM" id="MobiDB-lite"/>
    </source>
</evidence>
<feature type="compositionally biased region" description="Polar residues" evidence="1">
    <location>
        <begin position="101"/>
        <end position="126"/>
    </location>
</feature>
<gene>
    <name evidence="2" type="ORF">SK128_005845</name>
</gene>
<protein>
    <submittedName>
        <fullName evidence="2">Uncharacterized protein</fullName>
    </submittedName>
</protein>
<proteinExistence type="predicted"/>
<evidence type="ECO:0000313" key="3">
    <source>
        <dbReference type="Proteomes" id="UP001381693"/>
    </source>
</evidence>
<sequence>MAEKFPQVFQAAGDSCSSLTLKKSTARDRQKRRLSLDFPDMALDRLFPGPSYSWDIDPFYGVKVIDPDYTMYLEDTSGYEQAGREVQQTLDKVQPPGQVGYSRSRQNHQGSAACSTGDSVSKSGSAKNVRKSASRKTGRRRAKDNITYFEDSENVCDISNFSVVRAGTDLQMANVYSQSERKRGSKAESVVASRPTLKIPLQKEKKQQLSRKKKTTKKNINYHSDNLFRSSCKA</sequence>
<organism evidence="2 3">
    <name type="scientific">Halocaridina rubra</name>
    <name type="common">Hawaiian red shrimp</name>
    <dbReference type="NCBI Taxonomy" id="373956"/>
    <lineage>
        <taxon>Eukaryota</taxon>
        <taxon>Metazoa</taxon>
        <taxon>Ecdysozoa</taxon>
        <taxon>Arthropoda</taxon>
        <taxon>Crustacea</taxon>
        <taxon>Multicrustacea</taxon>
        <taxon>Malacostraca</taxon>
        <taxon>Eumalacostraca</taxon>
        <taxon>Eucarida</taxon>
        <taxon>Decapoda</taxon>
        <taxon>Pleocyemata</taxon>
        <taxon>Caridea</taxon>
        <taxon>Atyoidea</taxon>
        <taxon>Atyidae</taxon>
        <taxon>Halocaridina</taxon>
    </lineage>
</organism>